<dbReference type="SUPFAM" id="SSF49384">
    <property type="entry name" value="Carbohydrate-binding domain"/>
    <property type="match status" value="1"/>
</dbReference>
<dbReference type="SMART" id="SM00637">
    <property type="entry name" value="CBD_II"/>
    <property type="match status" value="1"/>
</dbReference>
<gene>
    <name evidence="2" type="ORF">BE21_49710</name>
</gene>
<sequence length="598" mass="63266">MRPATAPRGLLCAGLLGALLGGCGGDPAPLETTGSSDVLSGQEALVAGDLTGLEHAWETVPSVVRSDGSEEFVLEVDPVDDVVSVELTGLEFRIEGPSDLTLRDDGVGADRVAGDGIFTVGPFRFDPTPSIPLPAHYESSPDSPAGLYAVELGNLVMTKATGETVAFFVRPQVGALAPSVPVAPRRVLSSKFRAASHLVEVRDGRGDSQRFLRGAGGDAAGMLSDMYEVVPDVFDFAVLSATSHIERPGNVSNGNSGVHSAVKIDYTGIGRDPVDYSQSYYSRRLKGVAALDNLRRGWLSSNFVHELLHQWGAYLPYTFGMTDGFHYLPTTSAASLLGGMEWIDNGNGTFTLDCDSNGRSGATTASPLDLYMMGLIPGSQVPPLRRHGGGLFDYCDTVIPSVQATVTIAQIQAQLGVRTPGPATAQRDFHIAFVVEAHGRDLTDSELTFFNTLAEFATLPVPAGQPNPRLDSNWVSITRYFGNGTTWRTDIPDTPANPGAVTASIQLNADWATGYCANVTVTNGRRFGIWGWEAVIDLGQSTVNSSWNASFGFAGSEMTATSTQSSGLLDTGASTSFGFCANKTGAAWQPQVVSARQL</sequence>
<dbReference type="NCBIfam" id="NF041940">
    <property type="entry name" value="choice_anch_X"/>
    <property type="match status" value="1"/>
</dbReference>
<dbReference type="Pfam" id="PF00553">
    <property type="entry name" value="CBM_2"/>
    <property type="match status" value="1"/>
</dbReference>
<evidence type="ECO:0000313" key="3">
    <source>
        <dbReference type="Proteomes" id="UP000075502"/>
    </source>
</evidence>
<evidence type="ECO:0000259" key="1">
    <source>
        <dbReference type="PROSITE" id="PS51173"/>
    </source>
</evidence>
<dbReference type="EMBL" id="JEME01002566">
    <property type="protein sequence ID" value="KYG03875.1"/>
    <property type="molecule type" value="Genomic_DNA"/>
</dbReference>
<organism evidence="2 3">
    <name type="scientific">Sorangium cellulosum</name>
    <name type="common">Polyangium cellulosum</name>
    <dbReference type="NCBI Taxonomy" id="56"/>
    <lineage>
        <taxon>Bacteria</taxon>
        <taxon>Pseudomonadati</taxon>
        <taxon>Myxococcota</taxon>
        <taxon>Polyangia</taxon>
        <taxon>Polyangiales</taxon>
        <taxon>Polyangiaceae</taxon>
        <taxon>Sorangium</taxon>
    </lineage>
</organism>
<dbReference type="GO" id="GO:0004553">
    <property type="term" value="F:hydrolase activity, hydrolyzing O-glycosyl compounds"/>
    <property type="evidence" value="ECO:0007669"/>
    <property type="project" value="InterPro"/>
</dbReference>
<dbReference type="GO" id="GO:0005975">
    <property type="term" value="P:carbohydrate metabolic process"/>
    <property type="evidence" value="ECO:0007669"/>
    <property type="project" value="InterPro"/>
</dbReference>
<evidence type="ECO:0000313" key="2">
    <source>
        <dbReference type="EMBL" id="KYG03875.1"/>
    </source>
</evidence>
<feature type="domain" description="CBM2" evidence="1">
    <location>
        <begin position="494"/>
        <end position="598"/>
    </location>
</feature>
<dbReference type="InterPro" id="IPR012291">
    <property type="entry name" value="CBM2_carb-bd_dom_sf"/>
</dbReference>
<accession>A0A150TGQ9</accession>
<reference evidence="2 3" key="1">
    <citation type="submission" date="2014-02" db="EMBL/GenBank/DDBJ databases">
        <title>The small core and large imbalanced accessory genome model reveals a collaborative survival strategy of Sorangium cellulosum strains in nature.</title>
        <authorList>
            <person name="Han K."/>
            <person name="Peng R."/>
            <person name="Blom J."/>
            <person name="Li Y.-Z."/>
        </authorList>
    </citation>
    <scope>NUCLEOTIDE SEQUENCE [LARGE SCALE GENOMIC DNA]</scope>
    <source>
        <strain evidence="2 3">So0007-03</strain>
    </source>
</reference>
<comment type="caution">
    <text evidence="2">The sequence shown here is derived from an EMBL/GenBank/DDBJ whole genome shotgun (WGS) entry which is preliminary data.</text>
</comment>
<dbReference type="Proteomes" id="UP000075502">
    <property type="component" value="Unassembled WGS sequence"/>
</dbReference>
<dbReference type="GO" id="GO:0030247">
    <property type="term" value="F:polysaccharide binding"/>
    <property type="evidence" value="ECO:0007669"/>
    <property type="project" value="UniProtKB-UniRule"/>
</dbReference>
<name>A0A150TGQ9_SORCE</name>
<proteinExistence type="predicted"/>
<dbReference type="Gene3D" id="2.60.40.290">
    <property type="match status" value="1"/>
</dbReference>
<dbReference type="InterPro" id="IPR008965">
    <property type="entry name" value="CBM2/CBM3_carb-bd_dom_sf"/>
</dbReference>
<protein>
    <recommendedName>
        <fullName evidence="1">CBM2 domain-containing protein</fullName>
    </recommendedName>
</protein>
<dbReference type="InterPro" id="IPR001919">
    <property type="entry name" value="CBD2"/>
</dbReference>
<dbReference type="PROSITE" id="PS51173">
    <property type="entry name" value="CBM2"/>
    <property type="match status" value="1"/>
</dbReference>
<dbReference type="AlphaFoldDB" id="A0A150TGQ9"/>
<dbReference type="PROSITE" id="PS51257">
    <property type="entry name" value="PROKAR_LIPOPROTEIN"/>
    <property type="match status" value="1"/>
</dbReference>